<dbReference type="SUPFAM" id="SSF54106">
    <property type="entry name" value="LysM domain"/>
    <property type="match status" value="1"/>
</dbReference>
<gene>
    <name evidence="3" type="ordered locus">Mpe_A0282</name>
</gene>
<dbReference type="AlphaFoldDB" id="A2SCF5"/>
<dbReference type="Proteomes" id="UP000000366">
    <property type="component" value="Chromosome"/>
</dbReference>
<dbReference type="InterPro" id="IPR018392">
    <property type="entry name" value="LysM"/>
</dbReference>
<evidence type="ECO:0000259" key="2">
    <source>
        <dbReference type="PROSITE" id="PS51782"/>
    </source>
</evidence>
<feature type="signal peptide" evidence="1">
    <location>
        <begin position="1"/>
        <end position="33"/>
    </location>
</feature>
<dbReference type="PROSITE" id="PS51782">
    <property type="entry name" value="LYSM"/>
    <property type="match status" value="1"/>
</dbReference>
<dbReference type="STRING" id="420662.Mpe_A0282"/>
<dbReference type="InterPro" id="IPR036779">
    <property type="entry name" value="LysM_dom_sf"/>
</dbReference>
<feature type="chain" id="PRO_5002646050" evidence="1">
    <location>
        <begin position="34"/>
        <end position="387"/>
    </location>
</feature>
<sequence>MTRIAPAARRPLGVVATALLSALTAGVSMTAAAAEPNFPITAQQRSTAQQVAQAGVPLSELAPNAPDTYTVKRGDTLWDISGVFLKRQWRWPELWGMNLDQIRNPHLIYPGQQLLLERDGDRARLRMAGGPNGTLKLSPRVRDAGASDGPIASVPLKFIEGFLNDAVIFDSDELDRAPRIVAAQEGRVLLGKGDAAYVRGDLTNVREWRVFQQPKALRDPDTNAILGYEGTYVATAEYEKEGGTNSQGEVVPATFRITSAKLEANVANRLAPAQAKDYTPYVPRPPAAPISGRIVSVYGEALNAGQNQIVSLNKGARDGVERGHVLALWRAGTLERDLTQAGPAQKIRLPDERHGLLFVFRVFDRMSYALILNVNDPVTRGDRFTEP</sequence>
<dbReference type="InterPro" id="IPR052196">
    <property type="entry name" value="Bact_Kbp"/>
</dbReference>
<evidence type="ECO:0000256" key="1">
    <source>
        <dbReference type="SAM" id="SignalP"/>
    </source>
</evidence>
<dbReference type="EMBL" id="CP000555">
    <property type="protein sequence ID" value="ABM93244.1"/>
    <property type="molecule type" value="Genomic_DNA"/>
</dbReference>
<protein>
    <submittedName>
        <fullName evidence="3">Putative signal peptide protein</fullName>
    </submittedName>
</protein>
<evidence type="ECO:0000313" key="4">
    <source>
        <dbReference type="Proteomes" id="UP000000366"/>
    </source>
</evidence>
<dbReference type="RefSeq" id="WP_011827883.1">
    <property type="nucleotide sequence ID" value="NC_008825.1"/>
</dbReference>
<dbReference type="PANTHER" id="PTHR34700">
    <property type="entry name" value="POTASSIUM BINDING PROTEIN KBP"/>
    <property type="match status" value="1"/>
</dbReference>
<keyword evidence="1" id="KW-0732">Signal</keyword>
<dbReference type="PANTHER" id="PTHR34700:SF4">
    <property type="entry name" value="PHAGE-LIKE ELEMENT PBSX PROTEIN XKDP"/>
    <property type="match status" value="1"/>
</dbReference>
<reference evidence="3 4" key="1">
    <citation type="journal article" date="2007" name="J. Bacteriol.">
        <title>Whole-genome analysis of the methyl tert-butyl ether-degrading beta-proteobacterium Methylibium petroleiphilum PM1.</title>
        <authorList>
            <person name="Kane S.R."/>
            <person name="Chakicherla A.Y."/>
            <person name="Chain P.S.G."/>
            <person name="Schmidt R."/>
            <person name="Shin M.W."/>
            <person name="Legler T.C."/>
            <person name="Scow K.M."/>
            <person name="Larimer F.W."/>
            <person name="Lucas S.M."/>
            <person name="Richardson P.M."/>
            <person name="Hristova K.R."/>
        </authorList>
    </citation>
    <scope>NUCLEOTIDE SEQUENCE [LARGE SCALE GENOMIC DNA]</scope>
    <source>
        <strain evidence="4">ATCC BAA-1232 / LMG 22953 / PM1</strain>
    </source>
</reference>
<proteinExistence type="predicted"/>
<organism evidence="3 4">
    <name type="scientific">Methylibium petroleiphilum (strain ATCC BAA-1232 / LMG 22953 / PM1)</name>
    <dbReference type="NCBI Taxonomy" id="420662"/>
    <lineage>
        <taxon>Bacteria</taxon>
        <taxon>Pseudomonadati</taxon>
        <taxon>Pseudomonadota</taxon>
        <taxon>Betaproteobacteria</taxon>
        <taxon>Burkholderiales</taxon>
        <taxon>Sphaerotilaceae</taxon>
        <taxon>Methylibium</taxon>
    </lineage>
</organism>
<dbReference type="Gene3D" id="3.10.350.10">
    <property type="entry name" value="LysM domain"/>
    <property type="match status" value="1"/>
</dbReference>
<dbReference type="Pfam" id="PF01476">
    <property type="entry name" value="LysM"/>
    <property type="match status" value="1"/>
</dbReference>
<dbReference type="eggNOG" id="COG1652">
    <property type="taxonomic scope" value="Bacteria"/>
</dbReference>
<accession>A2SCF5</accession>
<dbReference type="SMART" id="SM00257">
    <property type="entry name" value="LysM"/>
    <property type="match status" value="1"/>
</dbReference>
<keyword evidence="4" id="KW-1185">Reference proteome</keyword>
<dbReference type="HOGENOM" id="CLU_050533_0_0_4"/>
<dbReference type="CDD" id="cd00118">
    <property type="entry name" value="LysM"/>
    <property type="match status" value="1"/>
</dbReference>
<name>A2SCF5_METPP</name>
<evidence type="ECO:0000313" key="3">
    <source>
        <dbReference type="EMBL" id="ABM93244.1"/>
    </source>
</evidence>
<feature type="domain" description="LysM" evidence="2">
    <location>
        <begin position="67"/>
        <end position="116"/>
    </location>
</feature>
<dbReference type="KEGG" id="mpt:Mpe_A0282"/>